<evidence type="ECO:0000313" key="2">
    <source>
        <dbReference type="EMBL" id="GAG31242.1"/>
    </source>
</evidence>
<feature type="non-terminal residue" evidence="2">
    <location>
        <position position="253"/>
    </location>
</feature>
<reference evidence="2" key="1">
    <citation type="journal article" date="2014" name="Front. Microbiol.">
        <title>High frequency of phylogenetically diverse reductive dehalogenase-homologous genes in deep subseafloor sedimentary metagenomes.</title>
        <authorList>
            <person name="Kawai M."/>
            <person name="Futagami T."/>
            <person name="Toyoda A."/>
            <person name="Takaki Y."/>
            <person name="Nishi S."/>
            <person name="Hori S."/>
            <person name="Arai W."/>
            <person name="Tsubouchi T."/>
            <person name="Morono Y."/>
            <person name="Uchiyama I."/>
            <person name="Ito T."/>
            <person name="Fujiyama A."/>
            <person name="Inagaki F."/>
            <person name="Takami H."/>
        </authorList>
    </citation>
    <scope>NUCLEOTIDE SEQUENCE</scope>
    <source>
        <strain evidence="2">Expedition CK06-06</strain>
    </source>
</reference>
<name>X0X759_9ZZZZ</name>
<comment type="caution">
    <text evidence="2">The sequence shown here is derived from an EMBL/GenBank/DDBJ whole genome shotgun (WGS) entry which is preliminary data.</text>
</comment>
<organism evidence="2">
    <name type="scientific">marine sediment metagenome</name>
    <dbReference type="NCBI Taxonomy" id="412755"/>
    <lineage>
        <taxon>unclassified sequences</taxon>
        <taxon>metagenomes</taxon>
        <taxon>ecological metagenomes</taxon>
    </lineage>
</organism>
<dbReference type="SUPFAM" id="SSF82866">
    <property type="entry name" value="Multidrug efflux transporter AcrB transmembrane domain"/>
    <property type="match status" value="1"/>
</dbReference>
<dbReference type="Gene3D" id="1.20.1640.10">
    <property type="entry name" value="Multidrug efflux transporter AcrB transmembrane domain"/>
    <property type="match status" value="1"/>
</dbReference>
<proteinExistence type="predicted"/>
<dbReference type="InterPro" id="IPR027463">
    <property type="entry name" value="AcrB_DN_DC_subdom"/>
</dbReference>
<gene>
    <name evidence="2" type="ORF">S01H1_62902</name>
</gene>
<dbReference type="Gene3D" id="3.30.70.1440">
    <property type="entry name" value="Multidrug efflux transporter AcrB pore domain"/>
    <property type="match status" value="1"/>
</dbReference>
<dbReference type="PANTHER" id="PTHR32063:SF0">
    <property type="entry name" value="SWARMING MOTILITY PROTEIN SWRC"/>
    <property type="match status" value="1"/>
</dbReference>
<keyword evidence="1" id="KW-0472">Membrane</keyword>
<dbReference type="InterPro" id="IPR001036">
    <property type="entry name" value="Acrflvin-R"/>
</dbReference>
<keyword evidence="1" id="KW-0812">Transmembrane</keyword>
<dbReference type="GO" id="GO:0042910">
    <property type="term" value="F:xenobiotic transmembrane transporter activity"/>
    <property type="evidence" value="ECO:0007669"/>
    <property type="project" value="TreeGrafter"/>
</dbReference>
<protein>
    <recommendedName>
        <fullName evidence="3">Acriflavin resistance protein</fullName>
    </recommendedName>
</protein>
<feature type="non-terminal residue" evidence="2">
    <location>
        <position position="1"/>
    </location>
</feature>
<dbReference type="AlphaFoldDB" id="X0X759"/>
<dbReference type="SUPFAM" id="SSF82714">
    <property type="entry name" value="Multidrug efflux transporter AcrB TolC docking domain, DN and DC subdomains"/>
    <property type="match status" value="1"/>
</dbReference>
<feature type="transmembrane region" description="Helical" evidence="1">
    <location>
        <begin position="194"/>
        <end position="214"/>
    </location>
</feature>
<dbReference type="PANTHER" id="PTHR32063">
    <property type="match status" value="1"/>
</dbReference>
<evidence type="ECO:0000256" key="1">
    <source>
        <dbReference type="SAM" id="Phobius"/>
    </source>
</evidence>
<dbReference type="Gene3D" id="3.30.2090.10">
    <property type="entry name" value="Multidrug efflux transporter AcrB TolC docking domain, DN and DC subdomains"/>
    <property type="match status" value="1"/>
</dbReference>
<accession>X0X759</accession>
<evidence type="ECO:0008006" key="3">
    <source>
        <dbReference type="Google" id="ProtNLM"/>
    </source>
</evidence>
<dbReference type="GO" id="GO:0005886">
    <property type="term" value="C:plasma membrane"/>
    <property type="evidence" value="ECO:0007669"/>
    <property type="project" value="TreeGrafter"/>
</dbReference>
<sequence>DGAYVGEFFRGDEKIDIYFYSKDALRTSLDTLPQMPVYTPQGAIVPLSSVADIKETVDTNTIRRIDGRRTVTLNIIPPDGIALETGVEIVRAQLVDHMKRSGEVPFEVSMTISGASDQLDATRDALAGNYLVAIVIIYLLLVAIFTHWGYPLLIMTTIPLGVAGGLVGLAMMNLVGTFMPRFGLDPLVQPFDMITMLGFLILMGTVVNNPILIVDRALSNLREAGLDAKEAVMEAVSSRLRPIAMSTVTTICG</sequence>
<keyword evidence="1" id="KW-1133">Transmembrane helix</keyword>
<feature type="transmembrane region" description="Helical" evidence="1">
    <location>
        <begin position="126"/>
        <end position="145"/>
    </location>
</feature>
<feature type="transmembrane region" description="Helical" evidence="1">
    <location>
        <begin position="152"/>
        <end position="174"/>
    </location>
</feature>
<dbReference type="Pfam" id="PF00873">
    <property type="entry name" value="ACR_tran"/>
    <property type="match status" value="1"/>
</dbReference>
<dbReference type="EMBL" id="BARS01041346">
    <property type="protein sequence ID" value="GAG31242.1"/>
    <property type="molecule type" value="Genomic_DNA"/>
</dbReference>